<evidence type="ECO:0000256" key="2">
    <source>
        <dbReference type="SAM" id="MobiDB-lite"/>
    </source>
</evidence>
<comment type="caution">
    <text evidence="4">The sequence shown here is derived from an EMBL/GenBank/DDBJ whole genome shotgun (WGS) entry which is preliminary data.</text>
</comment>
<gene>
    <name evidence="4" type="ORF">PG986_013792</name>
</gene>
<feature type="region of interest" description="Disordered" evidence="2">
    <location>
        <begin position="55"/>
        <end position="76"/>
    </location>
</feature>
<feature type="region of interest" description="Disordered" evidence="2">
    <location>
        <begin position="171"/>
        <end position="195"/>
    </location>
</feature>
<dbReference type="InterPro" id="IPR000352">
    <property type="entry name" value="Pep_chain_release_fac_I"/>
</dbReference>
<keyword evidence="5" id="KW-1185">Reference proteome</keyword>
<evidence type="ECO:0000259" key="3">
    <source>
        <dbReference type="Pfam" id="PF00472"/>
    </source>
</evidence>
<dbReference type="RefSeq" id="XP_066694157.1">
    <property type="nucleotide sequence ID" value="XM_066850014.1"/>
</dbReference>
<feature type="compositionally biased region" description="Polar residues" evidence="2">
    <location>
        <begin position="55"/>
        <end position="67"/>
    </location>
</feature>
<comment type="similarity">
    <text evidence="1">Belongs to the prokaryotic/mitochondrial release factor family.</text>
</comment>
<dbReference type="InterPro" id="IPR052104">
    <property type="entry name" value="Mito_Release_Factor_mL62"/>
</dbReference>
<evidence type="ECO:0000256" key="1">
    <source>
        <dbReference type="ARBA" id="ARBA00010835"/>
    </source>
</evidence>
<accession>A0ABR1PXL6</accession>
<dbReference type="SUPFAM" id="SSF75620">
    <property type="entry name" value="Release factor"/>
    <property type="match status" value="1"/>
</dbReference>
<dbReference type="InterPro" id="IPR045853">
    <property type="entry name" value="Pep_chain_release_fac_I_sf"/>
</dbReference>
<dbReference type="PANTHER" id="PTHR11075:SF54">
    <property type="entry name" value="LARGE RIBOSOMAL SUBUNIT PROTEIN ML62"/>
    <property type="match status" value="1"/>
</dbReference>
<dbReference type="PANTHER" id="PTHR11075">
    <property type="entry name" value="PEPTIDE CHAIN RELEASE FACTOR"/>
    <property type="match status" value="1"/>
</dbReference>
<dbReference type="Proteomes" id="UP001391051">
    <property type="component" value="Unassembled WGS sequence"/>
</dbReference>
<reference evidence="4 5" key="1">
    <citation type="submission" date="2023-01" db="EMBL/GenBank/DDBJ databases">
        <title>Analysis of 21 Apiospora genomes using comparative genomics revels a genus with tremendous synthesis potential of carbohydrate active enzymes and secondary metabolites.</title>
        <authorList>
            <person name="Sorensen T."/>
        </authorList>
    </citation>
    <scope>NUCLEOTIDE SEQUENCE [LARGE SCALE GENOMIC DNA]</scope>
    <source>
        <strain evidence="4 5">CBS 24483</strain>
    </source>
</reference>
<name>A0ABR1PXL6_9PEZI</name>
<dbReference type="Gene3D" id="3.30.160.20">
    <property type="match status" value="1"/>
</dbReference>
<dbReference type="EMBL" id="JAQQWE010000009">
    <property type="protein sequence ID" value="KAK7941405.1"/>
    <property type="molecule type" value="Genomic_DNA"/>
</dbReference>
<evidence type="ECO:0000313" key="5">
    <source>
        <dbReference type="Proteomes" id="UP001391051"/>
    </source>
</evidence>
<protein>
    <recommendedName>
        <fullName evidence="3">Prokaryotic-type class I peptide chain release factors domain-containing protein</fullName>
    </recommendedName>
</protein>
<evidence type="ECO:0000313" key="4">
    <source>
        <dbReference type="EMBL" id="KAK7941405.1"/>
    </source>
</evidence>
<sequence>MFQRPLRLLPSLGSSFNLAGRVPYRSVRHQAFDAAFEQDELDEARSWYASFNESKLPKGQSSYSRSSGPGGQHVNKTESKATTVWSFNDLTKVLPKLLHPGLRACKYYTARTHSITIQAQTQRSRTANTDENHQKLFEEVQKIYRASVPGETSDKKRKKYEALQINSEKQFNADRLKTKKQQSAKKASRKASFSD</sequence>
<feature type="compositionally biased region" description="Basic residues" evidence="2">
    <location>
        <begin position="177"/>
        <end position="189"/>
    </location>
</feature>
<proteinExistence type="inferred from homology"/>
<dbReference type="Pfam" id="PF00472">
    <property type="entry name" value="RF-1"/>
    <property type="match status" value="1"/>
</dbReference>
<organism evidence="4 5">
    <name type="scientific">Apiospora aurea</name>
    <dbReference type="NCBI Taxonomy" id="335848"/>
    <lineage>
        <taxon>Eukaryota</taxon>
        <taxon>Fungi</taxon>
        <taxon>Dikarya</taxon>
        <taxon>Ascomycota</taxon>
        <taxon>Pezizomycotina</taxon>
        <taxon>Sordariomycetes</taxon>
        <taxon>Xylariomycetidae</taxon>
        <taxon>Amphisphaeriales</taxon>
        <taxon>Apiosporaceae</taxon>
        <taxon>Apiospora</taxon>
    </lineage>
</organism>
<dbReference type="GeneID" id="92083076"/>
<feature type="domain" description="Prokaryotic-type class I peptide chain release factors" evidence="3">
    <location>
        <begin position="62"/>
        <end position="189"/>
    </location>
</feature>